<dbReference type="GeneID" id="100175543"/>
<evidence type="ECO:0000256" key="1">
    <source>
        <dbReference type="ARBA" id="ARBA00004370"/>
    </source>
</evidence>
<dbReference type="InParanoid" id="F6TVN3"/>
<dbReference type="Proteomes" id="UP000008144">
    <property type="component" value="Unassembled WGS sequence"/>
</dbReference>
<protein>
    <submittedName>
        <fullName evidence="7">Lathosterol oxidase-like</fullName>
    </submittedName>
</protein>
<feature type="transmembrane region" description="Helical" evidence="5">
    <location>
        <begin position="256"/>
        <end position="275"/>
    </location>
</feature>
<keyword evidence="3 5" id="KW-1133">Transmembrane helix</keyword>
<evidence type="ECO:0000256" key="2">
    <source>
        <dbReference type="ARBA" id="ARBA00022692"/>
    </source>
</evidence>
<keyword evidence="8" id="KW-1185">Reference proteome</keyword>
<dbReference type="HOGENOM" id="CLU_047036_6_0_1"/>
<dbReference type="InterPro" id="IPR006694">
    <property type="entry name" value="Fatty_acid_hydroxylase"/>
</dbReference>
<reference evidence="8" key="1">
    <citation type="journal article" date="2002" name="Science">
        <title>The draft genome of Ciona intestinalis: insights into chordate and vertebrate origins.</title>
        <authorList>
            <person name="Dehal P."/>
            <person name="Satou Y."/>
            <person name="Campbell R.K."/>
            <person name="Chapman J."/>
            <person name="Degnan B."/>
            <person name="De Tomaso A."/>
            <person name="Davidson B."/>
            <person name="Di Gregorio A."/>
            <person name="Gelpke M."/>
            <person name="Goodstein D.M."/>
            <person name="Harafuji N."/>
            <person name="Hastings K.E."/>
            <person name="Ho I."/>
            <person name="Hotta K."/>
            <person name="Huang W."/>
            <person name="Kawashima T."/>
            <person name="Lemaire P."/>
            <person name="Martinez D."/>
            <person name="Meinertzhagen I.A."/>
            <person name="Necula S."/>
            <person name="Nonaka M."/>
            <person name="Putnam N."/>
            <person name="Rash S."/>
            <person name="Saiga H."/>
            <person name="Satake M."/>
            <person name="Terry A."/>
            <person name="Yamada L."/>
            <person name="Wang H.G."/>
            <person name="Awazu S."/>
            <person name="Azumi K."/>
            <person name="Boore J."/>
            <person name="Branno M."/>
            <person name="Chin-Bow S."/>
            <person name="DeSantis R."/>
            <person name="Doyle S."/>
            <person name="Francino P."/>
            <person name="Keys D.N."/>
            <person name="Haga S."/>
            <person name="Hayashi H."/>
            <person name="Hino K."/>
            <person name="Imai K.S."/>
            <person name="Inaba K."/>
            <person name="Kano S."/>
            <person name="Kobayashi K."/>
            <person name="Kobayashi M."/>
            <person name="Lee B.I."/>
            <person name="Makabe K.W."/>
            <person name="Manohar C."/>
            <person name="Matassi G."/>
            <person name="Medina M."/>
            <person name="Mochizuki Y."/>
            <person name="Mount S."/>
            <person name="Morishita T."/>
            <person name="Miura S."/>
            <person name="Nakayama A."/>
            <person name="Nishizaka S."/>
            <person name="Nomoto H."/>
            <person name="Ohta F."/>
            <person name="Oishi K."/>
            <person name="Rigoutsos I."/>
            <person name="Sano M."/>
            <person name="Sasaki A."/>
            <person name="Sasakura Y."/>
            <person name="Shoguchi E."/>
            <person name="Shin-i T."/>
            <person name="Spagnuolo A."/>
            <person name="Stainier D."/>
            <person name="Suzuki M.M."/>
            <person name="Tassy O."/>
            <person name="Takatori N."/>
            <person name="Tokuoka M."/>
            <person name="Yagi K."/>
            <person name="Yoshizaki F."/>
            <person name="Wada S."/>
            <person name="Zhang C."/>
            <person name="Hyatt P.D."/>
            <person name="Larimer F."/>
            <person name="Detter C."/>
            <person name="Doggett N."/>
            <person name="Glavina T."/>
            <person name="Hawkins T."/>
            <person name="Richardson P."/>
            <person name="Lucas S."/>
            <person name="Kohara Y."/>
            <person name="Levine M."/>
            <person name="Satoh N."/>
            <person name="Rokhsar D.S."/>
        </authorList>
    </citation>
    <scope>NUCLEOTIDE SEQUENCE [LARGE SCALE GENOMIC DNA]</scope>
</reference>
<dbReference type="PANTHER" id="PTHR11863">
    <property type="entry name" value="STEROL DESATURASE"/>
    <property type="match status" value="1"/>
</dbReference>
<evidence type="ECO:0000259" key="6">
    <source>
        <dbReference type="Pfam" id="PF04116"/>
    </source>
</evidence>
<dbReference type="GO" id="GO:0005506">
    <property type="term" value="F:iron ion binding"/>
    <property type="evidence" value="ECO:0007669"/>
    <property type="project" value="InterPro"/>
</dbReference>
<feature type="transmembrane region" description="Helical" evidence="5">
    <location>
        <begin position="187"/>
        <end position="208"/>
    </location>
</feature>
<feature type="transmembrane region" description="Helical" evidence="5">
    <location>
        <begin position="148"/>
        <end position="167"/>
    </location>
</feature>
<accession>F6TVN3</accession>
<sequence>METVDLYAKKTGGSGWMFSSKTFIFVFSSILVAMFGAAARGEVIVFIVMLWKNWEDFRFIGGEVAGNTSRPVTQPTTEMSSLDKYLSQYHLQFVYFHIAVAFAVSYSIFIVVGGFLQWYFYIKRRDQPETWKCQPKRFLTAKNERHEILLGAFCLFWGSILSGLLVTYISNGGKGCKVYYDVTDYGWFYFVTTTIFNFMYQDAISYYYHRMLHYPFFYRNFHKWHHRYHSPTAFSAVAMHPVESIVFQLLLNVQVFIVPMHYVTVAGCQLYLYYFGLIDHSGIDMDSMWPWQPPVRFHDDHHKYFHVNFGFNTMLFDRYHDTIRHVNRKYAENIFGGKGAPSGEKELK</sequence>
<dbReference type="STRING" id="7719.ENSCINP00000027428"/>
<evidence type="ECO:0000256" key="5">
    <source>
        <dbReference type="SAM" id="Phobius"/>
    </source>
</evidence>
<dbReference type="FunCoup" id="F6TVN3">
    <property type="interactions" value="1"/>
</dbReference>
<feature type="transmembrane region" description="Helical" evidence="5">
    <location>
        <begin position="228"/>
        <end position="250"/>
    </location>
</feature>
<evidence type="ECO:0000313" key="8">
    <source>
        <dbReference type="Proteomes" id="UP000008144"/>
    </source>
</evidence>
<dbReference type="Pfam" id="PF04116">
    <property type="entry name" value="FA_hydroxylase"/>
    <property type="match status" value="1"/>
</dbReference>
<accession>A0A1W2WHK2</accession>
<dbReference type="KEGG" id="cin:100175543"/>
<comment type="subcellular location">
    <subcellularLocation>
        <location evidence="1">Membrane</location>
    </subcellularLocation>
</comment>
<evidence type="ECO:0000256" key="4">
    <source>
        <dbReference type="ARBA" id="ARBA00023136"/>
    </source>
</evidence>
<dbReference type="OrthoDB" id="408954at2759"/>
<dbReference type="RefSeq" id="XP_002131054.1">
    <property type="nucleotide sequence ID" value="XM_002131018.5"/>
</dbReference>
<feature type="transmembrane region" description="Helical" evidence="5">
    <location>
        <begin position="23"/>
        <end position="51"/>
    </location>
</feature>
<keyword evidence="2 5" id="KW-0812">Transmembrane</keyword>
<keyword evidence="4 5" id="KW-0472">Membrane</keyword>
<name>F6TVN3_CIOIN</name>
<feature type="domain" description="Fatty acid hydroxylase" evidence="6">
    <location>
        <begin position="196"/>
        <end position="322"/>
    </location>
</feature>
<dbReference type="GO" id="GO:0005789">
    <property type="term" value="C:endoplasmic reticulum membrane"/>
    <property type="evidence" value="ECO:0000318"/>
    <property type="project" value="GO_Central"/>
</dbReference>
<dbReference type="GO" id="GO:0000254">
    <property type="term" value="F:C-4 methylsterol oxidase activity"/>
    <property type="evidence" value="ECO:0000318"/>
    <property type="project" value="GO_Central"/>
</dbReference>
<proteinExistence type="predicted"/>
<dbReference type="AlphaFoldDB" id="F6TVN3"/>
<evidence type="ECO:0000313" key="7">
    <source>
        <dbReference type="Ensembl" id="ENSCINP00000027428.2"/>
    </source>
</evidence>
<reference evidence="7" key="3">
    <citation type="submission" date="2025-09" db="UniProtKB">
        <authorList>
            <consortium name="Ensembl"/>
        </authorList>
    </citation>
    <scope>IDENTIFICATION</scope>
</reference>
<organism evidence="7 8">
    <name type="scientific">Ciona intestinalis</name>
    <name type="common">Transparent sea squirt</name>
    <name type="synonym">Ascidia intestinalis</name>
    <dbReference type="NCBI Taxonomy" id="7719"/>
    <lineage>
        <taxon>Eukaryota</taxon>
        <taxon>Metazoa</taxon>
        <taxon>Chordata</taxon>
        <taxon>Tunicata</taxon>
        <taxon>Ascidiacea</taxon>
        <taxon>Phlebobranchia</taxon>
        <taxon>Cionidae</taxon>
        <taxon>Ciona</taxon>
    </lineage>
</organism>
<gene>
    <name evidence="7" type="primary">LOC100175543</name>
</gene>
<reference evidence="7" key="2">
    <citation type="submission" date="2025-08" db="UniProtKB">
        <authorList>
            <consortium name="Ensembl"/>
        </authorList>
    </citation>
    <scope>IDENTIFICATION</scope>
</reference>
<dbReference type="Ensembl" id="ENSCINT00000027674.2">
    <property type="protein sequence ID" value="ENSCINP00000027428.2"/>
    <property type="gene ID" value="ENSCING00000015490.2"/>
</dbReference>
<evidence type="ECO:0000256" key="3">
    <source>
        <dbReference type="ARBA" id="ARBA00022989"/>
    </source>
</evidence>
<dbReference type="GO" id="GO:0016126">
    <property type="term" value="P:sterol biosynthetic process"/>
    <property type="evidence" value="ECO:0000318"/>
    <property type="project" value="GO_Central"/>
</dbReference>
<feature type="transmembrane region" description="Helical" evidence="5">
    <location>
        <begin position="94"/>
        <end position="122"/>
    </location>
</feature>
<dbReference type="OMA" id="HHPWINT"/>
<dbReference type="InterPro" id="IPR050307">
    <property type="entry name" value="Sterol_Desaturase_Related"/>
</dbReference>